<accession>A0A2T2N0Q5</accession>
<dbReference type="EMBL" id="KZ678172">
    <property type="protein sequence ID" value="PSN59002.1"/>
    <property type="molecule type" value="Genomic_DNA"/>
</dbReference>
<feature type="non-terminal residue" evidence="1">
    <location>
        <position position="78"/>
    </location>
</feature>
<organism evidence="1 2">
    <name type="scientific">Corynespora cassiicola Philippines</name>
    <dbReference type="NCBI Taxonomy" id="1448308"/>
    <lineage>
        <taxon>Eukaryota</taxon>
        <taxon>Fungi</taxon>
        <taxon>Dikarya</taxon>
        <taxon>Ascomycota</taxon>
        <taxon>Pezizomycotina</taxon>
        <taxon>Dothideomycetes</taxon>
        <taxon>Pleosporomycetidae</taxon>
        <taxon>Pleosporales</taxon>
        <taxon>Corynesporascaceae</taxon>
        <taxon>Corynespora</taxon>
    </lineage>
</organism>
<dbReference type="Proteomes" id="UP000240883">
    <property type="component" value="Unassembled WGS sequence"/>
</dbReference>
<dbReference type="OrthoDB" id="3746940at2759"/>
<dbReference type="AlphaFoldDB" id="A0A2T2N0Q5"/>
<evidence type="ECO:0000313" key="1">
    <source>
        <dbReference type="EMBL" id="PSN59002.1"/>
    </source>
</evidence>
<name>A0A2T2N0Q5_CORCC</name>
<keyword evidence="2" id="KW-1185">Reference proteome</keyword>
<gene>
    <name evidence="1" type="ORF">BS50DRAFT_444270</name>
</gene>
<protein>
    <submittedName>
        <fullName evidence="1">Uncharacterized protein</fullName>
    </submittedName>
</protein>
<reference evidence="1 2" key="1">
    <citation type="journal article" date="2018" name="Front. Microbiol.">
        <title>Genome-Wide Analysis of Corynespora cassiicola Leaf Fall Disease Putative Effectors.</title>
        <authorList>
            <person name="Lopez D."/>
            <person name="Ribeiro S."/>
            <person name="Label P."/>
            <person name="Fumanal B."/>
            <person name="Venisse J.S."/>
            <person name="Kohler A."/>
            <person name="de Oliveira R.R."/>
            <person name="Labutti K."/>
            <person name="Lipzen A."/>
            <person name="Lail K."/>
            <person name="Bauer D."/>
            <person name="Ohm R.A."/>
            <person name="Barry K.W."/>
            <person name="Spatafora J."/>
            <person name="Grigoriev I.V."/>
            <person name="Martin F.M."/>
            <person name="Pujade-Renaud V."/>
        </authorList>
    </citation>
    <scope>NUCLEOTIDE SEQUENCE [LARGE SCALE GENOMIC DNA]</scope>
    <source>
        <strain evidence="1 2">Philippines</strain>
    </source>
</reference>
<evidence type="ECO:0000313" key="2">
    <source>
        <dbReference type="Proteomes" id="UP000240883"/>
    </source>
</evidence>
<proteinExistence type="predicted"/>
<feature type="non-terminal residue" evidence="1">
    <location>
        <position position="1"/>
    </location>
</feature>
<sequence length="78" mass="8799">GDEALAGRPEEIPGHFFPPDSTESRTIYFKGLYLSIVNEETDDIKTHIDNEVPTSVYDSYEVPAGYTCYIRGATVYFE</sequence>